<gene>
    <name evidence="2" type="ORF">TRAPUB_7720</name>
</gene>
<feature type="compositionally biased region" description="Basic and acidic residues" evidence="1">
    <location>
        <begin position="358"/>
        <end position="368"/>
    </location>
</feature>
<feature type="compositionally biased region" description="Acidic residues" evidence="1">
    <location>
        <begin position="340"/>
        <end position="357"/>
    </location>
</feature>
<evidence type="ECO:0000313" key="2">
    <source>
        <dbReference type="EMBL" id="OJT01813.1"/>
    </source>
</evidence>
<feature type="region of interest" description="Disordered" evidence="1">
    <location>
        <begin position="325"/>
        <end position="368"/>
    </location>
</feature>
<reference evidence="2 3" key="1">
    <citation type="submission" date="2016-10" db="EMBL/GenBank/DDBJ databases">
        <title>Genome sequence of the basidiomycete white-rot fungus Trametes pubescens.</title>
        <authorList>
            <person name="Makela M.R."/>
            <person name="Granchi Z."/>
            <person name="Peng M."/>
            <person name="De Vries R.P."/>
            <person name="Grigoriev I."/>
            <person name="Riley R."/>
            <person name="Hilden K."/>
        </authorList>
    </citation>
    <scope>NUCLEOTIDE SEQUENCE [LARGE SCALE GENOMIC DNA]</scope>
    <source>
        <strain evidence="2 3">FBCC735</strain>
    </source>
</reference>
<name>A0A1M2V2J8_TRAPU</name>
<comment type="caution">
    <text evidence="2">The sequence shown here is derived from an EMBL/GenBank/DDBJ whole genome shotgun (WGS) entry which is preliminary data.</text>
</comment>
<evidence type="ECO:0000313" key="3">
    <source>
        <dbReference type="Proteomes" id="UP000184267"/>
    </source>
</evidence>
<proteinExistence type="predicted"/>
<dbReference type="EMBL" id="MNAD01001721">
    <property type="protein sequence ID" value="OJT01813.1"/>
    <property type="molecule type" value="Genomic_DNA"/>
</dbReference>
<dbReference type="Proteomes" id="UP000184267">
    <property type="component" value="Unassembled WGS sequence"/>
</dbReference>
<protein>
    <submittedName>
        <fullName evidence="2">Uncharacterized protein</fullName>
    </submittedName>
</protein>
<dbReference type="AlphaFoldDB" id="A0A1M2V2J8"/>
<sequence>MLYKVALWGHGYLQDFLETRLNAEEIVIYKWRTLDIMAAPAHLPLLYSERLTNLQLSTAPTASIGDTRTPFVACFGATPGCGSRSSMGIWTIFPSTHMLEVKMQRLLQDDSRDPDGPPQENPLWIYLYGRVDSEPGSEPHWKVESCLQGGMSLMAQNPWYLGRFLHGLPLIVQPGLIRELALQFPAWLSAGFRRQSLWRELFGSFHALEHLLLCGWTVIEAATRTLEADNTLFPLLKSLYVCISRSPARTDAHMAMMRWLAARRQMGLPLEAFELRVGKSVSPQTAAWAAQLLDAAKAAELALQIELHDGGMCDVCEWPTEYRLEADDSPDARPGAGAEGDWEWAESDGEDGGSESDYEAHSGSDNDG</sequence>
<evidence type="ECO:0000256" key="1">
    <source>
        <dbReference type="SAM" id="MobiDB-lite"/>
    </source>
</evidence>
<keyword evidence="3" id="KW-1185">Reference proteome</keyword>
<accession>A0A1M2V2J8</accession>
<organism evidence="2 3">
    <name type="scientific">Trametes pubescens</name>
    <name type="common">White-rot fungus</name>
    <dbReference type="NCBI Taxonomy" id="154538"/>
    <lineage>
        <taxon>Eukaryota</taxon>
        <taxon>Fungi</taxon>
        <taxon>Dikarya</taxon>
        <taxon>Basidiomycota</taxon>
        <taxon>Agaricomycotina</taxon>
        <taxon>Agaricomycetes</taxon>
        <taxon>Polyporales</taxon>
        <taxon>Polyporaceae</taxon>
        <taxon>Trametes</taxon>
    </lineage>
</organism>